<feature type="transmembrane region" description="Helical" evidence="1">
    <location>
        <begin position="521"/>
        <end position="542"/>
    </location>
</feature>
<feature type="transmembrane region" description="Helical" evidence="1">
    <location>
        <begin position="408"/>
        <end position="435"/>
    </location>
</feature>
<proteinExistence type="predicted"/>
<feature type="transmembrane region" description="Helical" evidence="1">
    <location>
        <begin position="316"/>
        <end position="342"/>
    </location>
</feature>
<dbReference type="AlphaFoldDB" id="A0A2Y9BX97"/>
<protein>
    <submittedName>
        <fullName evidence="2">ABC-2 type transport system permease protein</fullName>
    </submittedName>
</protein>
<evidence type="ECO:0000256" key="1">
    <source>
        <dbReference type="SAM" id="Phobius"/>
    </source>
</evidence>
<keyword evidence="1" id="KW-1133">Transmembrane helix</keyword>
<organism evidence="2 3">
    <name type="scientific">Georgenia satyanarayanai</name>
    <dbReference type="NCBI Taxonomy" id="860221"/>
    <lineage>
        <taxon>Bacteria</taxon>
        <taxon>Bacillati</taxon>
        <taxon>Actinomycetota</taxon>
        <taxon>Actinomycetes</taxon>
        <taxon>Micrococcales</taxon>
        <taxon>Bogoriellaceae</taxon>
        <taxon>Georgenia</taxon>
    </lineage>
</organism>
<feature type="transmembrane region" description="Helical" evidence="1">
    <location>
        <begin position="40"/>
        <end position="58"/>
    </location>
</feature>
<feature type="transmembrane region" description="Helical" evidence="1">
    <location>
        <begin position="478"/>
        <end position="501"/>
    </location>
</feature>
<keyword evidence="1" id="KW-0812">Transmembrane</keyword>
<dbReference type="PROSITE" id="PS51318">
    <property type="entry name" value="TAT"/>
    <property type="match status" value="1"/>
</dbReference>
<accession>A0A2Y9BX97</accession>
<feature type="transmembrane region" description="Helical" evidence="1">
    <location>
        <begin position="257"/>
        <end position="278"/>
    </location>
</feature>
<sequence>MTTTSTAPATTAHARADGGELLTGTGRLLRLFLRVSRRQIVIWALAFAALVAGSVATLEDTYPDAQALQARAALMDSPAAVMMTGPAFALDDYTFGAMLANELSLWVFLPAAIMSVLLVVRHTRGEEESGRLEMLRSLPVGRFAPALAAVLTVTVANLAVGAAVTGALVGTGMAVADSVAFGVATALTGLLFGAVAAVTAQLTEHARAASGMALGTVAVAFLLRGIGDVIEPQGSWLSWLSPFAWAQQTRLYVDLRWWPLAVSALVTVVLLGLAVSLARQRDLGAGLRPARPGPGAASRSLLAPTGLVRRLVSGTFVGWAVALFLFALAFGTLASSLEGMVADTPAVGEWIDLDLSDLTRSFAAVMLGFLAVGPAALVVSGVLQLRAEERAGRVEGLLVSGSSRTALLVRWVTVVLVATLLVQVLIGLGVGAGVALATGETGWVGELVLAALAHLPAVLLVGALAVALYGLVPRAAGLAWALVVWAAVVAVLGDLLGLPGWARDVSPLAHTPAVPDADPAVAPLLVMSGLAVLLLLAGLLGLRRRDVGSA</sequence>
<evidence type="ECO:0000313" key="3">
    <source>
        <dbReference type="Proteomes" id="UP000250222"/>
    </source>
</evidence>
<feature type="transmembrane region" description="Helical" evidence="1">
    <location>
        <begin position="179"/>
        <end position="200"/>
    </location>
</feature>
<feature type="transmembrane region" description="Helical" evidence="1">
    <location>
        <begin position="212"/>
        <end position="230"/>
    </location>
</feature>
<feature type="transmembrane region" description="Helical" evidence="1">
    <location>
        <begin position="103"/>
        <end position="122"/>
    </location>
</feature>
<dbReference type="EMBL" id="UETB01000004">
    <property type="protein sequence ID" value="SSA40452.1"/>
    <property type="molecule type" value="Genomic_DNA"/>
</dbReference>
<keyword evidence="3" id="KW-1185">Reference proteome</keyword>
<evidence type="ECO:0000313" key="2">
    <source>
        <dbReference type="EMBL" id="SSA40452.1"/>
    </source>
</evidence>
<name>A0A2Y9BX97_9MICO</name>
<dbReference type="Proteomes" id="UP000250222">
    <property type="component" value="Unassembled WGS sequence"/>
</dbReference>
<feature type="transmembrane region" description="Helical" evidence="1">
    <location>
        <begin position="143"/>
        <end position="167"/>
    </location>
</feature>
<dbReference type="RefSeq" id="WP_258369310.1">
    <property type="nucleotide sequence ID" value="NZ_QKLZ01000004.1"/>
</dbReference>
<feature type="transmembrane region" description="Helical" evidence="1">
    <location>
        <begin position="447"/>
        <end position="471"/>
    </location>
</feature>
<reference evidence="2 3" key="1">
    <citation type="submission" date="2016-10" db="EMBL/GenBank/DDBJ databases">
        <authorList>
            <person name="Cai Z."/>
        </authorList>
    </citation>
    <scope>NUCLEOTIDE SEQUENCE [LARGE SCALE GENOMIC DNA]</scope>
    <source>
        <strain evidence="2 3">CGMCC 1.10826</strain>
    </source>
</reference>
<dbReference type="InterPro" id="IPR006311">
    <property type="entry name" value="TAT_signal"/>
</dbReference>
<keyword evidence="1" id="KW-0472">Membrane</keyword>
<gene>
    <name evidence="2" type="ORF">SAMN05216184_104144</name>
</gene>
<feature type="transmembrane region" description="Helical" evidence="1">
    <location>
        <begin position="362"/>
        <end position="387"/>
    </location>
</feature>